<dbReference type="InterPro" id="IPR028994">
    <property type="entry name" value="Integrin_alpha_N"/>
</dbReference>
<organism evidence="3 4">
    <name type="scientific">Pegethrix bostrychoides GSE-TBD4-15B</name>
    <dbReference type="NCBI Taxonomy" id="2839662"/>
    <lineage>
        <taxon>Bacteria</taxon>
        <taxon>Bacillati</taxon>
        <taxon>Cyanobacteriota</taxon>
        <taxon>Cyanophyceae</taxon>
        <taxon>Oculatellales</taxon>
        <taxon>Oculatellaceae</taxon>
        <taxon>Pegethrix</taxon>
    </lineage>
</organism>
<reference evidence="3" key="1">
    <citation type="submission" date="2021-05" db="EMBL/GenBank/DDBJ databases">
        <authorList>
            <person name="Pietrasiak N."/>
            <person name="Ward R."/>
            <person name="Stajich J.E."/>
            <person name="Kurbessoian T."/>
        </authorList>
    </citation>
    <scope>NUCLEOTIDE SEQUENCE</scope>
    <source>
        <strain evidence="3">GSE-TBD4-15B</strain>
    </source>
</reference>
<evidence type="ECO:0000313" key="4">
    <source>
        <dbReference type="Proteomes" id="UP000707356"/>
    </source>
</evidence>
<reference evidence="3" key="2">
    <citation type="journal article" date="2022" name="Microbiol. Resour. Announc.">
        <title>Metagenome Sequencing to Explore Phylogenomics of Terrestrial Cyanobacteria.</title>
        <authorList>
            <person name="Ward R.D."/>
            <person name="Stajich J.E."/>
            <person name="Johansen J.R."/>
            <person name="Huntemann M."/>
            <person name="Clum A."/>
            <person name="Foster B."/>
            <person name="Foster B."/>
            <person name="Roux S."/>
            <person name="Palaniappan K."/>
            <person name="Varghese N."/>
            <person name="Mukherjee S."/>
            <person name="Reddy T.B.K."/>
            <person name="Daum C."/>
            <person name="Copeland A."/>
            <person name="Chen I.A."/>
            <person name="Ivanova N.N."/>
            <person name="Kyrpides N.C."/>
            <person name="Shapiro N."/>
            <person name="Eloe-Fadrosh E.A."/>
            <person name="Pietrasiak N."/>
        </authorList>
    </citation>
    <scope>NUCLEOTIDE SEQUENCE</scope>
    <source>
        <strain evidence="3">GSE-TBD4-15B</strain>
    </source>
</reference>
<dbReference type="PRINTS" id="PR00313">
    <property type="entry name" value="CABNDNGRPT"/>
</dbReference>
<comment type="caution">
    <text evidence="3">The sequence shown here is derived from an EMBL/GenBank/DDBJ whole genome shotgun (WGS) entry which is preliminary data.</text>
</comment>
<dbReference type="InterPro" id="IPR011049">
    <property type="entry name" value="Serralysin-like_metalloprot_C"/>
</dbReference>
<proteinExistence type="predicted"/>
<gene>
    <name evidence="3" type="ORF">KME07_00230</name>
</gene>
<dbReference type="InterPro" id="IPR013517">
    <property type="entry name" value="FG-GAP"/>
</dbReference>
<protein>
    <submittedName>
        <fullName evidence="3">VCBS repeat-containing protein</fullName>
    </submittedName>
</protein>
<dbReference type="Proteomes" id="UP000707356">
    <property type="component" value="Unassembled WGS sequence"/>
</dbReference>
<dbReference type="GO" id="GO:0005509">
    <property type="term" value="F:calcium ion binding"/>
    <property type="evidence" value="ECO:0007669"/>
    <property type="project" value="InterPro"/>
</dbReference>
<name>A0A951P7W0_9CYAN</name>
<feature type="region of interest" description="Disordered" evidence="2">
    <location>
        <begin position="423"/>
        <end position="480"/>
    </location>
</feature>
<dbReference type="Gene3D" id="2.130.10.130">
    <property type="entry name" value="Integrin alpha, N-terminal"/>
    <property type="match status" value="1"/>
</dbReference>
<dbReference type="PROSITE" id="PS00330">
    <property type="entry name" value="HEMOLYSIN_CALCIUM"/>
    <property type="match status" value="3"/>
</dbReference>
<dbReference type="Pfam" id="PF00353">
    <property type="entry name" value="HemolysinCabind"/>
    <property type="match status" value="2"/>
</dbReference>
<evidence type="ECO:0000256" key="1">
    <source>
        <dbReference type="ARBA" id="ARBA00022729"/>
    </source>
</evidence>
<dbReference type="InterPro" id="IPR001343">
    <property type="entry name" value="Hemolysn_Ca-bd"/>
</dbReference>
<evidence type="ECO:0000313" key="3">
    <source>
        <dbReference type="EMBL" id="MBW4463854.1"/>
    </source>
</evidence>
<evidence type="ECO:0000256" key="2">
    <source>
        <dbReference type="SAM" id="MobiDB-lite"/>
    </source>
</evidence>
<dbReference type="PANTHER" id="PTHR46580">
    <property type="entry name" value="SENSOR KINASE-RELATED"/>
    <property type="match status" value="1"/>
</dbReference>
<dbReference type="AlphaFoldDB" id="A0A951P7W0"/>
<keyword evidence="1" id="KW-0732">Signal</keyword>
<dbReference type="SUPFAM" id="SSF51120">
    <property type="entry name" value="beta-Roll"/>
    <property type="match status" value="1"/>
</dbReference>
<dbReference type="Pfam" id="PF13517">
    <property type="entry name" value="FG-GAP_3"/>
    <property type="match status" value="3"/>
</dbReference>
<dbReference type="Gene3D" id="2.30.30.100">
    <property type="match status" value="2"/>
</dbReference>
<accession>A0A951P7W0</accession>
<dbReference type="Gene3D" id="2.150.10.10">
    <property type="entry name" value="Serralysin-like metalloprotease, C-terminal"/>
    <property type="match status" value="1"/>
</dbReference>
<dbReference type="EMBL" id="JAHHHV010000001">
    <property type="protein sequence ID" value="MBW4463854.1"/>
    <property type="molecule type" value="Genomic_DNA"/>
</dbReference>
<dbReference type="InterPro" id="IPR018511">
    <property type="entry name" value="Hemolysin-typ_Ca-bd_CS"/>
</dbReference>
<dbReference type="GO" id="GO:0005615">
    <property type="term" value="C:extracellular space"/>
    <property type="evidence" value="ECO:0007669"/>
    <property type="project" value="InterPro"/>
</dbReference>
<dbReference type="SUPFAM" id="SSF69318">
    <property type="entry name" value="Integrin alpha N-terminal domain"/>
    <property type="match status" value="1"/>
</dbReference>
<sequence length="591" mass="60149">MATRSKIAFNPAALSVTTANLPVGSSSAATAVADFNGDGNLDLVATLTSAALTNNLGLFLGSGSGSFQTATLLATGGLDPLSVITGDFNGDGNADIATANFGSDSVSLLLGDGTGSFSTAQTFRVGGAPNALASGDFNKDGQLDLLTANSKVGANSLSVLLGSNSGFQSASSLSVKGQQPFAVVTGDFDRDGNLDILSADTASSTVSLFLGRGNSSFLSPSQFFVGSSPVALVTGDFNGDGKLDVATGNLGADSENITLLLGDGKGSFSTSKLLSAGGSVNSLTAADFNGDGYLDLAATLSNSALLSVLFGDGEGSFTGAGFVRINSSAQGLTAADLNKDGTVDWVSASGSTNLAVSLNKTPQVLLRSSKTLAQIDASQETRSSIQVDLDKETLVINSSPVVRRSVSGFKDVLGSQRNDRIIGSDQANRLSGKAGADRITGLDGNDQLSGEAGRDHLTGGEGQDQLTGGTGRDRLTGGQGSDRFIFNDGTRYHPANGFDRITDFESGSDKILLDRSMFTGLGKRVSFASVQTLEQASSSSAKITYIRASGRLYFNQNVAAAGFGSGELVAQLDRSGSAASSLTQADFLTQR</sequence>